<accession>A0A5C3FW60</accession>
<feature type="region of interest" description="Disordered" evidence="1">
    <location>
        <begin position="66"/>
        <end position="87"/>
    </location>
</feature>
<feature type="compositionally biased region" description="Polar residues" evidence="1">
    <location>
        <begin position="66"/>
        <end position="76"/>
    </location>
</feature>
<dbReference type="Proteomes" id="UP000325008">
    <property type="component" value="Unassembled WGS sequence"/>
</dbReference>
<proteinExistence type="predicted"/>
<comment type="caution">
    <text evidence="2">The sequence shown here is derived from an EMBL/GenBank/DDBJ whole genome shotgun (WGS) entry which is preliminary data.</text>
</comment>
<evidence type="ECO:0000313" key="2">
    <source>
        <dbReference type="EMBL" id="SPO48476.1"/>
    </source>
</evidence>
<sequence>MHHITPTLKSHSAARHTAKWRCACPPPHVGFDAAVASAISPPGSHGCNASRDGLFATCRVSASQTPRRTSLQSSIPSYLPNGLSGSPSKQIADSQACKWCDRPNLAGAPLIYTSMAE</sequence>
<gene>
    <name evidence="2" type="ORF">PSANT_06167</name>
</gene>
<evidence type="ECO:0000313" key="3">
    <source>
        <dbReference type="Proteomes" id="UP000325008"/>
    </source>
</evidence>
<dbReference type="EMBL" id="OOIQ01000019">
    <property type="protein sequence ID" value="SPO48476.1"/>
    <property type="molecule type" value="Genomic_DNA"/>
</dbReference>
<organism evidence="2 3">
    <name type="scientific">Pseudozyma antarctica</name>
    <name type="common">Yeast</name>
    <name type="synonym">Candida antarctica</name>
    <dbReference type="NCBI Taxonomy" id="84753"/>
    <lineage>
        <taxon>Eukaryota</taxon>
        <taxon>Fungi</taxon>
        <taxon>Dikarya</taxon>
        <taxon>Basidiomycota</taxon>
        <taxon>Ustilaginomycotina</taxon>
        <taxon>Ustilaginomycetes</taxon>
        <taxon>Ustilaginales</taxon>
        <taxon>Ustilaginaceae</taxon>
        <taxon>Moesziomyces</taxon>
    </lineage>
</organism>
<dbReference type="AlphaFoldDB" id="A0A5C3FW60"/>
<name>A0A5C3FW60_PSEA2</name>
<keyword evidence="3" id="KW-1185">Reference proteome</keyword>
<reference evidence="2" key="1">
    <citation type="submission" date="2018-03" db="EMBL/GenBank/DDBJ databases">
        <authorList>
            <person name="Guldener U."/>
        </authorList>
    </citation>
    <scope>NUCLEOTIDE SEQUENCE [LARGE SCALE GENOMIC DNA]</scope>
    <source>
        <strain evidence="2">ATCC34888</strain>
    </source>
</reference>
<evidence type="ECO:0000256" key="1">
    <source>
        <dbReference type="SAM" id="MobiDB-lite"/>
    </source>
</evidence>
<protein>
    <submittedName>
        <fullName evidence="2">Uncharacterized protein</fullName>
    </submittedName>
</protein>